<keyword evidence="4" id="KW-0663">Pyridoxal phosphate</keyword>
<accession>E2B5U3</accession>
<comment type="cofactor">
    <cofactor evidence="1">
        <name>pyridoxal 5'-phosphate</name>
        <dbReference type="ChEBI" id="CHEBI:597326"/>
    </cofactor>
</comment>
<dbReference type="EMBL" id="GL445887">
    <property type="protein sequence ID" value="EFN88912.1"/>
    <property type="molecule type" value="Genomic_DNA"/>
</dbReference>
<evidence type="ECO:0000259" key="5">
    <source>
        <dbReference type="Pfam" id="PF00155"/>
    </source>
</evidence>
<dbReference type="PhylomeDB" id="E2B5U3"/>
<dbReference type="InterPro" id="IPR015421">
    <property type="entry name" value="PyrdxlP-dep_Trfase_major"/>
</dbReference>
<evidence type="ECO:0000256" key="1">
    <source>
        <dbReference type="ARBA" id="ARBA00001933"/>
    </source>
</evidence>
<dbReference type="InterPro" id="IPR015424">
    <property type="entry name" value="PyrdxlP-dep_Trfase"/>
</dbReference>
<dbReference type="GO" id="GO:0016212">
    <property type="term" value="F:kynurenine-oxoglutarate transaminase activity"/>
    <property type="evidence" value="ECO:0007669"/>
    <property type="project" value="TreeGrafter"/>
</dbReference>
<feature type="domain" description="Aminotransferase class I/classII large" evidence="5">
    <location>
        <begin position="68"/>
        <end position="401"/>
    </location>
</feature>
<proteinExistence type="predicted"/>
<dbReference type="Proteomes" id="UP000008237">
    <property type="component" value="Unassembled WGS sequence"/>
</dbReference>
<dbReference type="InterPro" id="IPR004839">
    <property type="entry name" value="Aminotransferase_I/II_large"/>
</dbReference>
<gene>
    <name evidence="6" type="ORF">EAI_10857</name>
</gene>
<dbReference type="SUPFAM" id="SSF53383">
    <property type="entry name" value="PLP-dependent transferases"/>
    <property type="match status" value="1"/>
</dbReference>
<dbReference type="PANTHER" id="PTHR42790">
    <property type="entry name" value="AMINOTRANSFERASE"/>
    <property type="match status" value="1"/>
</dbReference>
<evidence type="ECO:0000313" key="7">
    <source>
        <dbReference type="Proteomes" id="UP000008237"/>
    </source>
</evidence>
<dbReference type="STRING" id="610380.E2B5U3"/>
<dbReference type="OrthoDB" id="691673at2759"/>
<dbReference type="Pfam" id="PF00155">
    <property type="entry name" value="Aminotran_1_2"/>
    <property type="match status" value="1"/>
</dbReference>
<dbReference type="KEGG" id="hst:105188712"/>
<organism evidence="7">
    <name type="scientific">Harpegnathos saltator</name>
    <name type="common">Jerdon's jumping ant</name>
    <dbReference type="NCBI Taxonomy" id="610380"/>
    <lineage>
        <taxon>Eukaryota</taxon>
        <taxon>Metazoa</taxon>
        <taxon>Ecdysozoa</taxon>
        <taxon>Arthropoda</taxon>
        <taxon>Hexapoda</taxon>
        <taxon>Insecta</taxon>
        <taxon>Pterygota</taxon>
        <taxon>Neoptera</taxon>
        <taxon>Endopterygota</taxon>
        <taxon>Hymenoptera</taxon>
        <taxon>Apocrita</taxon>
        <taxon>Aculeata</taxon>
        <taxon>Formicoidea</taxon>
        <taxon>Formicidae</taxon>
        <taxon>Ponerinae</taxon>
        <taxon>Ponerini</taxon>
        <taxon>Harpegnathos</taxon>
    </lineage>
</organism>
<dbReference type="AlphaFoldDB" id="E2B5U3"/>
<dbReference type="GO" id="GO:0030170">
    <property type="term" value="F:pyridoxal phosphate binding"/>
    <property type="evidence" value="ECO:0007669"/>
    <property type="project" value="InterPro"/>
</dbReference>
<reference evidence="6 7" key="1">
    <citation type="journal article" date="2010" name="Science">
        <title>Genomic comparison of the ants Camponotus floridanus and Harpegnathos saltator.</title>
        <authorList>
            <person name="Bonasio R."/>
            <person name="Zhang G."/>
            <person name="Ye C."/>
            <person name="Mutti N.S."/>
            <person name="Fang X."/>
            <person name="Qin N."/>
            <person name="Donahue G."/>
            <person name="Yang P."/>
            <person name="Li Q."/>
            <person name="Li C."/>
            <person name="Zhang P."/>
            <person name="Huang Z."/>
            <person name="Berger S.L."/>
            <person name="Reinberg D."/>
            <person name="Wang J."/>
            <person name="Liebig J."/>
        </authorList>
    </citation>
    <scope>NUCLEOTIDE SEQUENCE [LARGE SCALE GENOMIC DNA]</scope>
    <source>
        <strain evidence="6 7">R22 G/1</strain>
    </source>
</reference>
<sequence>MDYTRFFAKVTTRRKSNLIRKLVDIQSTLQNPISLAAGFPNTATFPIKSISVTYENNVSLNLTKPEVSTALQYLPSQGYKPLLEKWREFQKIWHTPKQKDWDIIFTNGSMDACSKIFEMMIDENEPIMLQSPLYSGTIGALLPLQPDIVEIAQDADGIIPEQIAEACEQRRVSGKPMPKLLYVNPTGANPSATVLSESRRRKVYELAQKYDFLIVEDDAYYFIHFLDKQPTSFLSLDTDGRVIRLDTFSKIVSSGIRIGAVTAHKKVVEKMIIHMENTSLHSSSVSQMLLYKLFEIWGPQKFEEHFKNVQAFYRQRRDVMLVLIKKHLTDLAEWDIPQGGMFVWLKVTAVKNTMDLVINKCLPNGIFVLPGNIFYYDSSKSSRYLRLCYSHATDEDIDKGLSIVAKVIREEIAEKAKKV</sequence>
<evidence type="ECO:0000256" key="4">
    <source>
        <dbReference type="ARBA" id="ARBA00022898"/>
    </source>
</evidence>
<name>E2B5U3_HARSA</name>
<dbReference type="InParanoid" id="E2B5U3"/>
<dbReference type="CDD" id="cd00609">
    <property type="entry name" value="AAT_like"/>
    <property type="match status" value="1"/>
</dbReference>
<dbReference type="InterPro" id="IPR050859">
    <property type="entry name" value="Class-I_PLP-dep_aminotransf"/>
</dbReference>
<dbReference type="Gene3D" id="3.40.640.10">
    <property type="entry name" value="Type I PLP-dependent aspartate aminotransferase-like (Major domain)"/>
    <property type="match status" value="1"/>
</dbReference>
<evidence type="ECO:0000313" key="6">
    <source>
        <dbReference type="EMBL" id="EFN88912.1"/>
    </source>
</evidence>
<keyword evidence="7" id="KW-1185">Reference proteome</keyword>
<dbReference type="PANTHER" id="PTHR42790:SF19">
    <property type="entry name" value="KYNURENINE_ALPHA-AMINOADIPATE AMINOTRANSFERASE, MITOCHONDRIAL"/>
    <property type="match status" value="1"/>
</dbReference>
<dbReference type="FunFam" id="3.90.1150.10:FF:000166">
    <property type="entry name" value="Kynurenine/alpha-aminoadipate aminotransferase, mitochondrial"/>
    <property type="match status" value="1"/>
</dbReference>
<evidence type="ECO:0000256" key="3">
    <source>
        <dbReference type="ARBA" id="ARBA00022679"/>
    </source>
</evidence>
<dbReference type="OMA" id="HRPEGGM"/>
<evidence type="ECO:0000256" key="2">
    <source>
        <dbReference type="ARBA" id="ARBA00022576"/>
    </source>
</evidence>
<dbReference type="GO" id="GO:1901605">
    <property type="term" value="P:alpha-amino acid metabolic process"/>
    <property type="evidence" value="ECO:0007669"/>
    <property type="project" value="TreeGrafter"/>
</dbReference>
<protein>
    <submittedName>
        <fullName evidence="6">Kynurenine/alpha-aminoadipate aminotransferase mitochondrial</fullName>
    </submittedName>
</protein>
<keyword evidence="2 6" id="KW-0032">Aminotransferase</keyword>
<keyword evidence="3 6" id="KW-0808">Transferase</keyword>